<evidence type="ECO:0000256" key="1">
    <source>
        <dbReference type="SAM" id="MobiDB-lite"/>
    </source>
</evidence>
<organism evidence="2 3">
    <name type="scientific">Paramarasmius palmivorus</name>
    <dbReference type="NCBI Taxonomy" id="297713"/>
    <lineage>
        <taxon>Eukaryota</taxon>
        <taxon>Fungi</taxon>
        <taxon>Dikarya</taxon>
        <taxon>Basidiomycota</taxon>
        <taxon>Agaricomycotina</taxon>
        <taxon>Agaricomycetes</taxon>
        <taxon>Agaricomycetidae</taxon>
        <taxon>Agaricales</taxon>
        <taxon>Marasmiineae</taxon>
        <taxon>Marasmiaceae</taxon>
        <taxon>Paramarasmius</taxon>
    </lineage>
</organism>
<gene>
    <name evidence="2" type="ORF">VNI00_007355</name>
</gene>
<reference evidence="2 3" key="1">
    <citation type="submission" date="2024-01" db="EMBL/GenBank/DDBJ databases">
        <title>A draft genome for a cacao thread blight-causing isolate of Paramarasmius palmivorus.</title>
        <authorList>
            <person name="Baruah I.K."/>
            <person name="Bukari Y."/>
            <person name="Amoako-Attah I."/>
            <person name="Meinhardt L.W."/>
            <person name="Bailey B.A."/>
            <person name="Cohen S.P."/>
        </authorList>
    </citation>
    <scope>NUCLEOTIDE SEQUENCE [LARGE SCALE GENOMIC DNA]</scope>
    <source>
        <strain evidence="2 3">GH-12</strain>
    </source>
</reference>
<dbReference type="AlphaFoldDB" id="A0AAW0D242"/>
<comment type="caution">
    <text evidence="2">The sequence shown here is derived from an EMBL/GenBank/DDBJ whole genome shotgun (WGS) entry which is preliminary data.</text>
</comment>
<sequence length="568" mass="63393">MLSNSHFLQLEVHTAHASLSKGLDHSSGVFDLSVFSSILSLTTYLLEIAPLCLPSFGTSFQDLNDRGTLPIWRLDSLPPEREDQGERLRKWIAEHTLNMYSRQPSSSQVSHQSPLNFSDSRKRLSEKDNSHDSSCSPERDIATGDFFSSSSGVSVESSQLKMIMTSCSEEDEQTGLDTAAQVLADRFTRYIFWPVTPLAQINTAPLQKLQAILQQYVEVGTPMIELPPAYRTRGRLEEIALGLNSAAGDEIYTVELTERYCDILFELNVERQLRICIGMTPLRTLGEGELDMLLKCIPGILNVSEQAAHSKIECRLPWDSLLDLVFASCGKEAIISRTDRRIHLSRNHSCDFSQSAGYRPRRMYRISSLFSKSMDFEEPTLEPLTAPFLKPMSALIHNQGNEARRKYLILMESAVFDRSCTIDIAMHPWSQKATREEIFSRAITSDFTYAVSDRLVAVRPDILVPRKFAAEYGFFLSRDVSDSADSSTAAAAAAGSTKSQRETDFSIFRSFYGDVKSLTKSILEQNELSKMDSDAAIFPSAKHSEDVQPQPAATVPLGDGLDNSLDMS</sequence>
<name>A0AAW0D242_9AGAR</name>
<feature type="region of interest" description="Disordered" evidence="1">
    <location>
        <begin position="121"/>
        <end position="151"/>
    </location>
</feature>
<accession>A0AAW0D242</accession>
<evidence type="ECO:0000313" key="2">
    <source>
        <dbReference type="EMBL" id="KAK7045523.1"/>
    </source>
</evidence>
<keyword evidence="3" id="KW-1185">Reference proteome</keyword>
<feature type="region of interest" description="Disordered" evidence="1">
    <location>
        <begin position="539"/>
        <end position="568"/>
    </location>
</feature>
<dbReference type="EMBL" id="JAYKXP010000024">
    <property type="protein sequence ID" value="KAK7045523.1"/>
    <property type="molecule type" value="Genomic_DNA"/>
</dbReference>
<feature type="compositionally biased region" description="Basic and acidic residues" evidence="1">
    <location>
        <begin position="121"/>
        <end position="142"/>
    </location>
</feature>
<evidence type="ECO:0000313" key="3">
    <source>
        <dbReference type="Proteomes" id="UP001383192"/>
    </source>
</evidence>
<protein>
    <submittedName>
        <fullName evidence="2">Uncharacterized protein</fullName>
    </submittedName>
</protein>
<proteinExistence type="predicted"/>
<dbReference type="Proteomes" id="UP001383192">
    <property type="component" value="Unassembled WGS sequence"/>
</dbReference>